<proteinExistence type="predicted"/>
<dbReference type="InterPro" id="IPR000415">
    <property type="entry name" value="Nitroreductase-like"/>
</dbReference>
<dbReference type="InterPro" id="IPR029479">
    <property type="entry name" value="Nitroreductase"/>
</dbReference>
<feature type="domain" description="Nitroreductase" evidence="1">
    <location>
        <begin position="135"/>
        <end position="306"/>
    </location>
</feature>
<dbReference type="EMBL" id="JALLPJ020000164">
    <property type="protein sequence ID" value="KAL3800265.1"/>
    <property type="molecule type" value="Genomic_DNA"/>
</dbReference>
<dbReference type="AlphaFoldDB" id="A0ABD3QQV1"/>
<accession>A0ABD3QQV1</accession>
<dbReference type="PANTHER" id="PTHR43821:SF1">
    <property type="entry name" value="NAD(P)H NITROREDUCTASE YDJA-RELATED"/>
    <property type="match status" value="1"/>
</dbReference>
<dbReference type="Gene3D" id="3.40.109.10">
    <property type="entry name" value="NADH Oxidase"/>
    <property type="match status" value="1"/>
</dbReference>
<evidence type="ECO:0000313" key="3">
    <source>
        <dbReference type="Proteomes" id="UP001530400"/>
    </source>
</evidence>
<gene>
    <name evidence="2" type="ORF">ACHAWO_013847</name>
</gene>
<sequence length="328" mass="35827">MARNQSRPPIALFSMTGSSSEADASISQHFNTNQSHRCGSSIKDPSYQLSSVSGGPCSIHNTSSSIRFSSNVSSSASEEDDAIEMLINTPSSTATKFQSLITSRRTVSNYVSAPPSTMTGERTSSLDTSQFLRAAIKRGVECAITAPNHKMTEPTTFYSIISPSKSSEKLLDIVYEVTLQRLLQQKLSGEEACRSEATRKREKWANIPAFLVATVGGMAEQVPSHINTTDAEGKFAELPLIPPSNIKQLEDYAASCASIQNLLLSLHSEGLGSKWATGPVIRTLAFRELIGCKPEDMIAGLIFIGWPKREPRMPRRRRELEGDVLRDV</sequence>
<dbReference type="SUPFAM" id="SSF55469">
    <property type="entry name" value="FMN-dependent nitroreductase-like"/>
    <property type="match status" value="1"/>
</dbReference>
<dbReference type="PANTHER" id="PTHR43821">
    <property type="entry name" value="NAD(P)H NITROREDUCTASE YDJA-RELATED"/>
    <property type="match status" value="1"/>
</dbReference>
<organism evidence="2 3">
    <name type="scientific">Cyclotella atomus</name>
    <dbReference type="NCBI Taxonomy" id="382360"/>
    <lineage>
        <taxon>Eukaryota</taxon>
        <taxon>Sar</taxon>
        <taxon>Stramenopiles</taxon>
        <taxon>Ochrophyta</taxon>
        <taxon>Bacillariophyta</taxon>
        <taxon>Coscinodiscophyceae</taxon>
        <taxon>Thalassiosirophycidae</taxon>
        <taxon>Stephanodiscales</taxon>
        <taxon>Stephanodiscaceae</taxon>
        <taxon>Cyclotella</taxon>
    </lineage>
</organism>
<dbReference type="Proteomes" id="UP001530400">
    <property type="component" value="Unassembled WGS sequence"/>
</dbReference>
<protein>
    <recommendedName>
        <fullName evidence="1">Nitroreductase domain-containing protein</fullName>
    </recommendedName>
</protein>
<reference evidence="2 3" key="1">
    <citation type="submission" date="2024-10" db="EMBL/GenBank/DDBJ databases">
        <title>Updated reference genomes for cyclostephanoid diatoms.</title>
        <authorList>
            <person name="Roberts W.R."/>
            <person name="Alverson A.J."/>
        </authorList>
    </citation>
    <scope>NUCLEOTIDE SEQUENCE [LARGE SCALE GENOMIC DNA]</scope>
    <source>
        <strain evidence="2 3">AJA010-31</strain>
    </source>
</reference>
<evidence type="ECO:0000313" key="2">
    <source>
        <dbReference type="EMBL" id="KAL3800265.1"/>
    </source>
</evidence>
<comment type="caution">
    <text evidence="2">The sequence shown here is derived from an EMBL/GenBank/DDBJ whole genome shotgun (WGS) entry which is preliminary data.</text>
</comment>
<dbReference type="InterPro" id="IPR052530">
    <property type="entry name" value="NAD(P)H_nitroreductase"/>
</dbReference>
<name>A0ABD3QQV1_9STRA</name>
<keyword evidence="3" id="KW-1185">Reference proteome</keyword>
<dbReference type="Pfam" id="PF00881">
    <property type="entry name" value="Nitroreductase"/>
    <property type="match status" value="1"/>
</dbReference>
<evidence type="ECO:0000259" key="1">
    <source>
        <dbReference type="Pfam" id="PF00881"/>
    </source>
</evidence>